<gene>
    <name evidence="2" type="ORF">EHS13_10915</name>
</gene>
<feature type="transmembrane region" description="Helical" evidence="1">
    <location>
        <begin position="12"/>
        <end position="32"/>
    </location>
</feature>
<dbReference type="Gene3D" id="3.20.20.370">
    <property type="entry name" value="Glycoside hydrolase/deacetylase"/>
    <property type="match status" value="1"/>
</dbReference>
<dbReference type="SUPFAM" id="SSF88713">
    <property type="entry name" value="Glycoside hydrolase/deacetylase"/>
    <property type="match status" value="1"/>
</dbReference>
<dbReference type="AlphaFoldDB" id="A0A6B8RJ59"/>
<proteinExistence type="predicted"/>
<dbReference type="KEGG" id="ppsc:EHS13_10915"/>
<keyword evidence="1" id="KW-0812">Transmembrane</keyword>
<dbReference type="GO" id="GO:0005975">
    <property type="term" value="P:carbohydrate metabolic process"/>
    <property type="evidence" value="ECO:0007669"/>
    <property type="project" value="InterPro"/>
</dbReference>
<dbReference type="OrthoDB" id="9784811at2"/>
<dbReference type="InterPro" id="IPR011330">
    <property type="entry name" value="Glyco_hydro/deAcase_b/a-brl"/>
</dbReference>
<sequence>MLNVIICRWRRFFIIWIGFVSLFFCGSTYPHVSAQNQIEKEYVDEQIKKKVAIVIDDFGNNMNGTTEMMALKIQFTAAVMPFLPTTHRDAEWAHSLGHDVIVHLPMEPIRGLSSWLGPGAITTSLSDAEIRTRVNAAIDDVPFAVGMNNHMGSKATADPRVMKVVLEVCHDRGLFFLDSRTNYKSVVSKLADQLEVRTLDNHIFLDDQYTSQHINKQVALIVTYLLKHDECVVIGHVGPSGTKTAAALNQASRNLADKLEFVSLLQMLSVKAQHKLDVAH</sequence>
<dbReference type="PANTHER" id="PTHR30105:SF2">
    <property type="entry name" value="DIVERGENT POLYSACCHARIDE DEACETYLASE SUPERFAMILY"/>
    <property type="match status" value="1"/>
</dbReference>
<organism evidence="2 3">
    <name type="scientific">Paenibacillus psychroresistens</name>
    <dbReference type="NCBI Taxonomy" id="1778678"/>
    <lineage>
        <taxon>Bacteria</taxon>
        <taxon>Bacillati</taxon>
        <taxon>Bacillota</taxon>
        <taxon>Bacilli</taxon>
        <taxon>Bacillales</taxon>
        <taxon>Paenibacillaceae</taxon>
        <taxon>Paenibacillus</taxon>
    </lineage>
</organism>
<dbReference type="CDD" id="cd10936">
    <property type="entry name" value="CE4_DAC2"/>
    <property type="match status" value="1"/>
</dbReference>
<reference evidence="3" key="1">
    <citation type="submission" date="2018-11" db="EMBL/GenBank/DDBJ databases">
        <title>Complete genome sequence of Paenibacillus sp. ML311-T8.</title>
        <authorList>
            <person name="Nam Y.-D."/>
            <person name="Kang J."/>
            <person name="Chung W.-H."/>
            <person name="Park Y.S."/>
        </authorList>
    </citation>
    <scope>NUCLEOTIDE SEQUENCE [LARGE SCALE GENOMIC DNA]</scope>
    <source>
        <strain evidence="3">ML311-T8</strain>
    </source>
</reference>
<evidence type="ECO:0000256" key="1">
    <source>
        <dbReference type="SAM" id="Phobius"/>
    </source>
</evidence>
<keyword evidence="1" id="KW-0472">Membrane</keyword>
<evidence type="ECO:0000313" key="2">
    <source>
        <dbReference type="EMBL" id="QGQ95358.1"/>
    </source>
</evidence>
<evidence type="ECO:0000313" key="3">
    <source>
        <dbReference type="Proteomes" id="UP000426246"/>
    </source>
</evidence>
<dbReference type="PANTHER" id="PTHR30105">
    <property type="entry name" value="UNCHARACTERIZED YIBQ-RELATED"/>
    <property type="match status" value="1"/>
</dbReference>
<dbReference type="InterPro" id="IPR006837">
    <property type="entry name" value="Divergent_DAC"/>
</dbReference>
<name>A0A6B8RJ59_9BACL</name>
<dbReference type="Proteomes" id="UP000426246">
    <property type="component" value="Chromosome"/>
</dbReference>
<protein>
    <submittedName>
        <fullName evidence="2">Divergent polysaccharide deacetylase family protein</fullName>
    </submittedName>
</protein>
<keyword evidence="1" id="KW-1133">Transmembrane helix</keyword>
<dbReference type="RefSeq" id="WP_155700376.1">
    <property type="nucleotide sequence ID" value="NZ_CP034235.1"/>
</dbReference>
<dbReference type="EMBL" id="CP034235">
    <property type="protein sequence ID" value="QGQ95358.1"/>
    <property type="molecule type" value="Genomic_DNA"/>
</dbReference>
<keyword evidence="3" id="KW-1185">Reference proteome</keyword>
<accession>A0A6B8RJ59</accession>
<dbReference type="Pfam" id="PF04748">
    <property type="entry name" value="Polysacc_deac_2"/>
    <property type="match status" value="1"/>
</dbReference>